<keyword evidence="3" id="KW-1185">Reference proteome</keyword>
<reference evidence="2" key="1">
    <citation type="submission" date="2022-08" db="EMBL/GenBank/DDBJ databases">
        <authorList>
            <person name="Gutierrez-Valencia J."/>
        </authorList>
    </citation>
    <scope>NUCLEOTIDE SEQUENCE</scope>
</reference>
<dbReference type="Proteomes" id="UP001154282">
    <property type="component" value="Unassembled WGS sequence"/>
</dbReference>
<sequence>MVQQTPSVSLLNPLTGREIPLPPITTIPDVLAYRPEKLRREYLLRLGNDGRTVAHDKKLTQNQYISRVAVSAEPGSSSEEEEEPYVMAICVNNEYRLAFCKPNGSTWKMIPQGGGVPHLIAFADVVFWRGQFYALDYGGSVFVCDLSLPEEPKLSFVLDHDPRHCLASDHCYLVVSPAGDELMLVVRDIRYTLEHLALFEQGHGGGVFYNEEEDEEEGVIEAPDVVNEPDASIRIYWTSKFRVYKLVDKEDAKGWNEVESIGDFALFLGYNSPAAFVSTVEHPGLTPNSIYFTDDLTEIQPWWSRRHKGGHDMGIYSLTTRTIQPLYSATSVDGNPFLMSPPPVWISPPNH</sequence>
<dbReference type="Pfam" id="PF03478">
    <property type="entry name" value="Beta-prop_KIB1-4"/>
    <property type="match status" value="1"/>
</dbReference>
<evidence type="ECO:0000313" key="2">
    <source>
        <dbReference type="EMBL" id="CAI0542369.1"/>
    </source>
</evidence>
<organism evidence="2 3">
    <name type="scientific">Linum tenue</name>
    <dbReference type="NCBI Taxonomy" id="586396"/>
    <lineage>
        <taxon>Eukaryota</taxon>
        <taxon>Viridiplantae</taxon>
        <taxon>Streptophyta</taxon>
        <taxon>Embryophyta</taxon>
        <taxon>Tracheophyta</taxon>
        <taxon>Spermatophyta</taxon>
        <taxon>Magnoliopsida</taxon>
        <taxon>eudicotyledons</taxon>
        <taxon>Gunneridae</taxon>
        <taxon>Pentapetalae</taxon>
        <taxon>rosids</taxon>
        <taxon>fabids</taxon>
        <taxon>Malpighiales</taxon>
        <taxon>Linaceae</taxon>
        <taxon>Linum</taxon>
    </lineage>
</organism>
<comment type="caution">
    <text evidence="2">The sequence shown here is derived from an EMBL/GenBank/DDBJ whole genome shotgun (WGS) entry which is preliminary data.</text>
</comment>
<dbReference type="AlphaFoldDB" id="A0AAV0Q9W7"/>
<dbReference type="InterPro" id="IPR050942">
    <property type="entry name" value="F-box_BR-signaling"/>
</dbReference>
<accession>A0AAV0Q9W7</accession>
<dbReference type="EMBL" id="CAMGYJ010000009">
    <property type="protein sequence ID" value="CAI0542369.1"/>
    <property type="molecule type" value="Genomic_DNA"/>
</dbReference>
<gene>
    <name evidence="2" type="ORF">LITE_LOCUS42453</name>
</gene>
<protein>
    <recommendedName>
        <fullName evidence="1">KIB1-4 beta-propeller domain-containing protein</fullName>
    </recommendedName>
</protein>
<feature type="domain" description="KIB1-4 beta-propeller" evidence="1">
    <location>
        <begin position="4"/>
        <end position="317"/>
    </location>
</feature>
<dbReference type="PANTHER" id="PTHR44259">
    <property type="entry name" value="OS07G0183000 PROTEIN-RELATED"/>
    <property type="match status" value="1"/>
</dbReference>
<proteinExistence type="predicted"/>
<dbReference type="PANTHER" id="PTHR44259:SF114">
    <property type="entry name" value="OS06G0707300 PROTEIN"/>
    <property type="match status" value="1"/>
</dbReference>
<dbReference type="InterPro" id="IPR005174">
    <property type="entry name" value="KIB1-4_b-propeller"/>
</dbReference>
<evidence type="ECO:0000259" key="1">
    <source>
        <dbReference type="Pfam" id="PF03478"/>
    </source>
</evidence>
<evidence type="ECO:0000313" key="3">
    <source>
        <dbReference type="Proteomes" id="UP001154282"/>
    </source>
</evidence>
<name>A0AAV0Q9W7_9ROSI</name>